<protein>
    <submittedName>
        <fullName evidence="2">RimJ/RimL family protein N-acetyltransferase</fullName>
    </submittedName>
</protein>
<name>A0A2M9CNN7_9MICO</name>
<accession>A0A2M9CNN7</accession>
<dbReference type="Pfam" id="PF13302">
    <property type="entry name" value="Acetyltransf_3"/>
    <property type="match status" value="1"/>
</dbReference>
<dbReference type="PROSITE" id="PS51186">
    <property type="entry name" value="GNAT"/>
    <property type="match status" value="1"/>
</dbReference>
<dbReference type="InterPro" id="IPR016181">
    <property type="entry name" value="Acyl_CoA_acyltransferase"/>
</dbReference>
<gene>
    <name evidence="2" type="ORF">CLV46_3113</name>
</gene>
<evidence type="ECO:0000313" key="2">
    <source>
        <dbReference type="EMBL" id="PJJ73521.1"/>
    </source>
</evidence>
<evidence type="ECO:0000313" key="3">
    <source>
        <dbReference type="Proteomes" id="UP000228758"/>
    </source>
</evidence>
<dbReference type="EMBL" id="PGFF01000001">
    <property type="protein sequence ID" value="PJJ73521.1"/>
    <property type="molecule type" value="Genomic_DNA"/>
</dbReference>
<dbReference type="PANTHER" id="PTHR43610">
    <property type="entry name" value="BLL6696 PROTEIN"/>
    <property type="match status" value="1"/>
</dbReference>
<feature type="domain" description="N-acetyltransferase" evidence="1">
    <location>
        <begin position="16"/>
        <end position="179"/>
    </location>
</feature>
<dbReference type="AlphaFoldDB" id="A0A2M9CNN7"/>
<proteinExistence type="predicted"/>
<keyword evidence="3" id="KW-1185">Reference proteome</keyword>
<dbReference type="GO" id="GO:0016747">
    <property type="term" value="F:acyltransferase activity, transferring groups other than amino-acyl groups"/>
    <property type="evidence" value="ECO:0007669"/>
    <property type="project" value="InterPro"/>
</dbReference>
<dbReference type="SUPFAM" id="SSF55729">
    <property type="entry name" value="Acyl-CoA N-acyltransferases (Nat)"/>
    <property type="match status" value="1"/>
</dbReference>
<dbReference type="OrthoDB" id="9795199at2"/>
<dbReference type="Proteomes" id="UP000228758">
    <property type="component" value="Unassembled WGS sequence"/>
</dbReference>
<dbReference type="InterPro" id="IPR000182">
    <property type="entry name" value="GNAT_dom"/>
</dbReference>
<sequence>MTATRPEPAPLEGRYIRLEPLTPELLPELARAIRRPEVFAGGYGGGPAGLPQSDEAFAEWGLDYYQFGAGNPYAVRLRGGSADGRLVGTTTLGDFEERLERTHIGWTGYDPSVWSTAVNPEAKLLLLQLAFDSGFGRVKLQADALNARSRAAIARLGATFEGVLRRHRIRADGWGDTAVFSVLVDEWPAVRAGLEARLDAFGGVPVTPRER</sequence>
<comment type="caution">
    <text evidence="2">The sequence shown here is derived from an EMBL/GenBank/DDBJ whole genome shotgun (WGS) entry which is preliminary data.</text>
</comment>
<dbReference type="PANTHER" id="PTHR43610:SF1">
    <property type="entry name" value="N-ACETYLTRANSFERASE DOMAIN-CONTAINING PROTEIN"/>
    <property type="match status" value="1"/>
</dbReference>
<dbReference type="Gene3D" id="3.40.630.30">
    <property type="match status" value="1"/>
</dbReference>
<keyword evidence="2" id="KW-0808">Transferase</keyword>
<dbReference type="RefSeq" id="WP_100365594.1">
    <property type="nucleotide sequence ID" value="NZ_PGFF01000001.1"/>
</dbReference>
<evidence type="ECO:0000259" key="1">
    <source>
        <dbReference type="PROSITE" id="PS51186"/>
    </source>
</evidence>
<organism evidence="2 3">
    <name type="scientific">Diaminobutyricimonas aerilata</name>
    <dbReference type="NCBI Taxonomy" id="1162967"/>
    <lineage>
        <taxon>Bacteria</taxon>
        <taxon>Bacillati</taxon>
        <taxon>Actinomycetota</taxon>
        <taxon>Actinomycetes</taxon>
        <taxon>Micrococcales</taxon>
        <taxon>Microbacteriaceae</taxon>
        <taxon>Diaminobutyricimonas</taxon>
    </lineage>
</organism>
<reference evidence="2 3" key="1">
    <citation type="submission" date="2017-11" db="EMBL/GenBank/DDBJ databases">
        <title>Genomic Encyclopedia of Archaeal and Bacterial Type Strains, Phase II (KMG-II): From Individual Species to Whole Genera.</title>
        <authorList>
            <person name="Goeker M."/>
        </authorList>
    </citation>
    <scope>NUCLEOTIDE SEQUENCE [LARGE SCALE GENOMIC DNA]</scope>
    <source>
        <strain evidence="2 3">DSM 27393</strain>
    </source>
</reference>